<protein>
    <submittedName>
        <fullName evidence="15">Outer membrane vitamin B12 receptor BtuB</fullName>
    </submittedName>
</protein>
<dbReference type="PANTHER" id="PTHR30069:SF53">
    <property type="entry name" value="COLICIN I RECEPTOR-RELATED"/>
    <property type="match status" value="1"/>
</dbReference>
<keyword evidence="2 10" id="KW-0813">Transport</keyword>
<evidence type="ECO:0000313" key="15">
    <source>
        <dbReference type="EMBL" id="BBF80311.1"/>
    </source>
</evidence>
<dbReference type="InterPro" id="IPR000531">
    <property type="entry name" value="Beta-barrel_TonB"/>
</dbReference>
<dbReference type="PROSITE" id="PS52016">
    <property type="entry name" value="TONB_DEPENDENT_REC_3"/>
    <property type="match status" value="1"/>
</dbReference>
<evidence type="ECO:0000259" key="14">
    <source>
        <dbReference type="Pfam" id="PF07715"/>
    </source>
</evidence>
<evidence type="ECO:0000256" key="12">
    <source>
        <dbReference type="SAM" id="SignalP"/>
    </source>
</evidence>
<sequence>MNRHKTLKTLLCGVAFAALLTSPALAEDAPQEVIVTLTREPVALSKVGQSVTTFDAAAIERSQSVYLKDLIALTPSVSIAQTGGPGQAGTARFRGAESDRSLFIVDGVKLGDPSMIGGGLNLGLLALNDAERVEILRGPLSTLWGSQAIGGVVSVTTRAPQAPFEAQGSLEGLDEYVVGKAGIGGKTGPLSWRLAASYIDDDGVSSLRGGAEKDGFTQKHLNAYVHYALSDTSGLRARLARTESDYDFDGYNAAFQLADTRDTGFQNENLASLGYYTQAFDGALKQTFTLSYSTTKRSTSDLANATAYPFEGRQTSFDYTGALALSETSKLVFGASSERSKAIASGLNKRVTLNGLFAQLRQDVTPALTVNASLRYDDHSVFGGNTIAQVAVAYALSPSLVLRSSLGQGFKAPSLYQLYDGWSGNLKLKPEEATNLDVGVDYYGTNDSRIGVSLFGRKTDNQIDYDMSSFRYGNIARTKAYGIELEGETRLTQSVRLSGNYSHIIARDDARSSSTFRNDLGRAPRHLANASVEWQATEALELGASVRYAGKSFENIYNTRRLDAYTLLDLRASYALNDTVALFGRIENAKDEDYETAANYGSVGRRLWLGVRAKY</sequence>
<keyword evidence="5 12" id="KW-0732">Signal</keyword>
<keyword evidence="4 10" id="KW-0812">Transmembrane</keyword>
<dbReference type="Pfam" id="PF07715">
    <property type="entry name" value="Plug"/>
    <property type="match status" value="1"/>
</dbReference>
<comment type="subcellular location">
    <subcellularLocation>
        <location evidence="1 10">Cell outer membrane</location>
        <topology evidence="1 10">Multi-pass membrane protein</topology>
    </subcellularLocation>
</comment>
<dbReference type="EMBL" id="AP018827">
    <property type="protein sequence ID" value="BBF80311.1"/>
    <property type="molecule type" value="Genomic_DNA"/>
</dbReference>
<proteinExistence type="inferred from homology"/>
<dbReference type="Pfam" id="PF00593">
    <property type="entry name" value="TonB_dep_Rec_b-barrel"/>
    <property type="match status" value="1"/>
</dbReference>
<evidence type="ECO:0000259" key="13">
    <source>
        <dbReference type="Pfam" id="PF00593"/>
    </source>
</evidence>
<evidence type="ECO:0000256" key="8">
    <source>
        <dbReference type="ARBA" id="ARBA00023136"/>
    </source>
</evidence>
<dbReference type="GO" id="GO:0006811">
    <property type="term" value="P:monoatomic ion transport"/>
    <property type="evidence" value="ECO:0007669"/>
    <property type="project" value="UniProtKB-KW"/>
</dbReference>
<dbReference type="SUPFAM" id="SSF56935">
    <property type="entry name" value="Porins"/>
    <property type="match status" value="1"/>
</dbReference>
<evidence type="ECO:0000256" key="10">
    <source>
        <dbReference type="PROSITE-ProRule" id="PRU01360"/>
    </source>
</evidence>
<evidence type="ECO:0000256" key="2">
    <source>
        <dbReference type="ARBA" id="ARBA00022448"/>
    </source>
</evidence>
<keyword evidence="15" id="KW-0675">Receptor</keyword>
<dbReference type="CDD" id="cd01347">
    <property type="entry name" value="ligand_gated_channel"/>
    <property type="match status" value="1"/>
</dbReference>
<reference evidence="16" key="2">
    <citation type="journal article" date="2017" name="Plant Physiol. Biochem.">
        <title>Differential oxidative and antioxidative response of duckweed Lemna minor toward plant growth promoting/inhibiting bacteria.</title>
        <authorList>
            <person name="Ishizawa H."/>
            <person name="Kuroda M."/>
            <person name="Morikawa M."/>
            <person name="Ike M."/>
        </authorList>
    </citation>
    <scope>NUCLEOTIDE SEQUENCE [LARGE SCALE GENOMIC DNA]</scope>
    <source>
        <strain evidence="16">M6</strain>
    </source>
</reference>
<keyword evidence="3 10" id="KW-1134">Transmembrane beta strand</keyword>
<evidence type="ECO:0000256" key="1">
    <source>
        <dbReference type="ARBA" id="ARBA00004571"/>
    </source>
</evidence>
<dbReference type="InterPro" id="IPR036942">
    <property type="entry name" value="Beta-barrel_TonB_sf"/>
</dbReference>
<evidence type="ECO:0000256" key="7">
    <source>
        <dbReference type="ARBA" id="ARBA00023077"/>
    </source>
</evidence>
<keyword evidence="9 10" id="KW-0998">Cell outer membrane</keyword>
<evidence type="ECO:0000256" key="11">
    <source>
        <dbReference type="RuleBase" id="RU003357"/>
    </source>
</evidence>
<evidence type="ECO:0000256" key="9">
    <source>
        <dbReference type="ARBA" id="ARBA00023237"/>
    </source>
</evidence>
<dbReference type="GO" id="GO:0015889">
    <property type="term" value="P:cobalamin transport"/>
    <property type="evidence" value="ECO:0007669"/>
    <property type="project" value="TreeGrafter"/>
</dbReference>
<organism evidence="15 16">
    <name type="scientific">Asticcacaulis excentricus</name>
    <dbReference type="NCBI Taxonomy" id="78587"/>
    <lineage>
        <taxon>Bacteria</taxon>
        <taxon>Pseudomonadati</taxon>
        <taxon>Pseudomonadota</taxon>
        <taxon>Alphaproteobacteria</taxon>
        <taxon>Caulobacterales</taxon>
        <taxon>Caulobacteraceae</taxon>
        <taxon>Asticcacaulis</taxon>
    </lineage>
</organism>
<feature type="domain" description="TonB-dependent receptor-like beta-barrel" evidence="13">
    <location>
        <begin position="223"/>
        <end position="588"/>
    </location>
</feature>
<dbReference type="PANTHER" id="PTHR30069">
    <property type="entry name" value="TONB-DEPENDENT OUTER MEMBRANE RECEPTOR"/>
    <property type="match status" value="1"/>
</dbReference>
<keyword evidence="7 11" id="KW-0798">TonB box</keyword>
<dbReference type="AlphaFoldDB" id="A0A3G9G3I2"/>
<feature type="domain" description="TonB-dependent receptor plug" evidence="14">
    <location>
        <begin position="45"/>
        <end position="152"/>
    </location>
</feature>
<reference evidence="16" key="1">
    <citation type="journal article" date="2017" name="Biotechnol. Biofuels">
        <title>Evaluation of environmental bacterial communities as a factor affecting the growth of duckweed Lemna minor.</title>
        <authorList>
            <person name="Ishizawa H."/>
            <person name="Kuroda M."/>
            <person name="Morikawa M."/>
            <person name="Ike M."/>
        </authorList>
    </citation>
    <scope>NUCLEOTIDE SEQUENCE [LARGE SCALE GENOMIC DNA]</scope>
    <source>
        <strain evidence="16">M6</strain>
    </source>
</reference>
<keyword evidence="6" id="KW-0406">Ion transport</keyword>
<dbReference type="GO" id="GO:0009279">
    <property type="term" value="C:cell outer membrane"/>
    <property type="evidence" value="ECO:0007669"/>
    <property type="project" value="UniProtKB-SubCell"/>
</dbReference>
<evidence type="ECO:0000256" key="4">
    <source>
        <dbReference type="ARBA" id="ARBA00022692"/>
    </source>
</evidence>
<evidence type="ECO:0000256" key="6">
    <source>
        <dbReference type="ARBA" id="ARBA00023065"/>
    </source>
</evidence>
<feature type="signal peptide" evidence="12">
    <location>
        <begin position="1"/>
        <end position="26"/>
    </location>
</feature>
<dbReference type="InterPro" id="IPR037066">
    <property type="entry name" value="Plug_dom_sf"/>
</dbReference>
<feature type="chain" id="PRO_5017984848" evidence="12">
    <location>
        <begin position="27"/>
        <end position="615"/>
    </location>
</feature>
<dbReference type="Gene3D" id="2.40.170.20">
    <property type="entry name" value="TonB-dependent receptor, beta-barrel domain"/>
    <property type="match status" value="1"/>
</dbReference>
<accession>A0A3G9G3I2</accession>
<dbReference type="InterPro" id="IPR039426">
    <property type="entry name" value="TonB-dep_rcpt-like"/>
</dbReference>
<dbReference type="Gene3D" id="2.170.130.10">
    <property type="entry name" value="TonB-dependent receptor, plug domain"/>
    <property type="match status" value="1"/>
</dbReference>
<dbReference type="InterPro" id="IPR012910">
    <property type="entry name" value="Plug_dom"/>
</dbReference>
<dbReference type="Proteomes" id="UP000278756">
    <property type="component" value="Chromosome 1"/>
</dbReference>
<evidence type="ECO:0000256" key="5">
    <source>
        <dbReference type="ARBA" id="ARBA00022729"/>
    </source>
</evidence>
<comment type="similarity">
    <text evidence="10 11">Belongs to the TonB-dependent receptor family.</text>
</comment>
<name>A0A3G9G3I2_9CAUL</name>
<evidence type="ECO:0000313" key="16">
    <source>
        <dbReference type="Proteomes" id="UP000278756"/>
    </source>
</evidence>
<gene>
    <name evidence="15" type="ORF">EM6_0890</name>
</gene>
<evidence type="ECO:0000256" key="3">
    <source>
        <dbReference type="ARBA" id="ARBA00022452"/>
    </source>
</evidence>
<keyword evidence="8 10" id="KW-0472">Membrane</keyword>